<evidence type="ECO:0000256" key="3">
    <source>
        <dbReference type="PIRSR" id="PIRSR000097-2"/>
    </source>
</evidence>
<dbReference type="EMBL" id="JARPMG010000009">
    <property type="protein sequence ID" value="KAJ8098183.1"/>
    <property type="molecule type" value="Genomic_DNA"/>
</dbReference>
<feature type="domain" description="NADP-dependent oxidoreductase" evidence="5">
    <location>
        <begin position="18"/>
        <end position="154"/>
    </location>
</feature>
<dbReference type="InterPro" id="IPR020471">
    <property type="entry name" value="AKR"/>
</dbReference>
<feature type="binding site" evidence="3">
    <location>
        <position position="103"/>
    </location>
    <ligand>
        <name>substrate</name>
    </ligand>
</feature>
<evidence type="ECO:0000256" key="2">
    <source>
        <dbReference type="PIRSR" id="PIRSR000097-1"/>
    </source>
</evidence>
<proteinExistence type="predicted"/>
<feature type="site" description="Lowers pKa of active site Tyr" evidence="4">
    <location>
        <position position="72"/>
    </location>
</feature>
<organism evidence="6 7">
    <name type="scientific">Lipomyces tetrasporus</name>
    <dbReference type="NCBI Taxonomy" id="54092"/>
    <lineage>
        <taxon>Eukaryota</taxon>
        <taxon>Fungi</taxon>
        <taxon>Dikarya</taxon>
        <taxon>Ascomycota</taxon>
        <taxon>Saccharomycotina</taxon>
        <taxon>Lipomycetes</taxon>
        <taxon>Lipomycetales</taxon>
        <taxon>Lipomycetaceae</taxon>
        <taxon>Lipomyces</taxon>
    </lineage>
</organism>
<sequence>MATGRYFTLNTGAHIPALGLGTWRSPTKEVYAAVTTALKHIDTALIYGNETPVGQAIRNSQIAREQIFLTTKLWNTYHTKVPKGIEDSLKHLGLDYVDLYLMHWPTWAEMQKLVDTGLVKAIGVSNFSTKNLQRLLDAESTKIVPAANQAYSPLGSNTGPLQEEPAIKDMAAKYNKTAAQVLISWAIQRGTSVIPKSVTPSRIEQNFEDFTLEDGDIEALNRLCQKNTVRIVDPQWGVNVFNSDDN</sequence>
<comment type="caution">
    <text evidence="6">The sequence shown here is derived from an EMBL/GenBank/DDBJ whole genome shotgun (WGS) entry which is preliminary data.</text>
</comment>
<dbReference type="AlphaFoldDB" id="A0AAD7VQJ3"/>
<gene>
    <name evidence="6" type="ORF">POJ06DRAFT_302892</name>
</gene>
<dbReference type="PRINTS" id="PR00069">
    <property type="entry name" value="ALDKETRDTASE"/>
</dbReference>
<dbReference type="Proteomes" id="UP001217417">
    <property type="component" value="Unassembled WGS sequence"/>
</dbReference>
<dbReference type="InterPro" id="IPR018170">
    <property type="entry name" value="Aldo/ket_reductase_CS"/>
</dbReference>
<dbReference type="RefSeq" id="XP_056041633.1">
    <property type="nucleotide sequence ID" value="XM_056190787.1"/>
</dbReference>
<feature type="domain" description="NADP-dependent oxidoreductase" evidence="5">
    <location>
        <begin position="165"/>
        <end position="222"/>
    </location>
</feature>
<evidence type="ECO:0000313" key="7">
    <source>
        <dbReference type="Proteomes" id="UP001217417"/>
    </source>
</evidence>
<dbReference type="GeneID" id="80885953"/>
<dbReference type="Pfam" id="PF00248">
    <property type="entry name" value="Aldo_ket_red"/>
    <property type="match status" value="2"/>
</dbReference>
<accession>A0AAD7VQJ3</accession>
<keyword evidence="7" id="KW-1185">Reference proteome</keyword>
<dbReference type="Gene3D" id="3.20.20.100">
    <property type="entry name" value="NADP-dependent oxidoreductase domain"/>
    <property type="match status" value="1"/>
</dbReference>
<protein>
    <submittedName>
        <fullName evidence="6">NADP-dependent oxidoreductase domain-containing protein</fullName>
    </submittedName>
</protein>
<dbReference type="SUPFAM" id="SSF51430">
    <property type="entry name" value="NAD(P)-linked oxidoreductase"/>
    <property type="match status" value="1"/>
</dbReference>
<dbReference type="PIRSF" id="PIRSF000097">
    <property type="entry name" value="AKR"/>
    <property type="match status" value="1"/>
</dbReference>
<evidence type="ECO:0000259" key="5">
    <source>
        <dbReference type="Pfam" id="PF00248"/>
    </source>
</evidence>
<dbReference type="InterPro" id="IPR036812">
    <property type="entry name" value="NAD(P)_OxRdtase_dom_sf"/>
</dbReference>
<name>A0AAD7VQJ3_9ASCO</name>
<dbReference type="GO" id="GO:0016616">
    <property type="term" value="F:oxidoreductase activity, acting on the CH-OH group of donors, NAD or NADP as acceptor"/>
    <property type="evidence" value="ECO:0007669"/>
    <property type="project" value="UniProtKB-ARBA"/>
</dbReference>
<dbReference type="PROSITE" id="PS00062">
    <property type="entry name" value="ALDOKETO_REDUCTASE_2"/>
    <property type="match status" value="1"/>
</dbReference>
<reference evidence="6" key="1">
    <citation type="submission" date="2023-03" db="EMBL/GenBank/DDBJ databases">
        <title>Near-Complete genome sequence of Lipomyces tetrasporous NRRL Y-64009, an oleaginous yeast capable of growing on lignocellulosic hydrolysates.</title>
        <authorList>
            <consortium name="Lawrence Berkeley National Laboratory"/>
            <person name="Jagtap S.S."/>
            <person name="Liu J.-J."/>
            <person name="Walukiewicz H.E."/>
            <person name="Pangilinan J."/>
            <person name="Lipzen A."/>
            <person name="Ahrendt S."/>
            <person name="Koriabine M."/>
            <person name="Cobaugh K."/>
            <person name="Salamov A."/>
            <person name="Yoshinaga Y."/>
            <person name="Ng V."/>
            <person name="Daum C."/>
            <person name="Grigoriev I.V."/>
            <person name="Slininger P.J."/>
            <person name="Dien B.S."/>
            <person name="Jin Y.-S."/>
            <person name="Rao C.V."/>
        </authorList>
    </citation>
    <scope>NUCLEOTIDE SEQUENCE</scope>
    <source>
        <strain evidence="6">NRRL Y-64009</strain>
    </source>
</reference>
<keyword evidence="1" id="KW-0560">Oxidoreductase</keyword>
<dbReference type="PANTHER" id="PTHR11732">
    <property type="entry name" value="ALDO/KETO REDUCTASE"/>
    <property type="match status" value="1"/>
</dbReference>
<evidence type="ECO:0000256" key="4">
    <source>
        <dbReference type="PIRSR" id="PIRSR000097-3"/>
    </source>
</evidence>
<feature type="active site" description="Proton donor" evidence="2">
    <location>
        <position position="47"/>
    </location>
</feature>
<dbReference type="InterPro" id="IPR023210">
    <property type="entry name" value="NADP_OxRdtase_dom"/>
</dbReference>
<evidence type="ECO:0000313" key="6">
    <source>
        <dbReference type="EMBL" id="KAJ8098183.1"/>
    </source>
</evidence>
<evidence type="ECO:0000256" key="1">
    <source>
        <dbReference type="ARBA" id="ARBA00023002"/>
    </source>
</evidence>